<keyword evidence="6" id="KW-0663">Pyridoxal phosphate</keyword>
<evidence type="ECO:0000259" key="8">
    <source>
        <dbReference type="Pfam" id="PF00155"/>
    </source>
</evidence>
<name>A0A846TIT9_9MICC</name>
<comment type="subunit">
    <text evidence="3">Homodimer.</text>
</comment>
<evidence type="ECO:0000256" key="5">
    <source>
        <dbReference type="ARBA" id="ARBA00022679"/>
    </source>
</evidence>
<comment type="caution">
    <text evidence="9">The sequence shown here is derived from an EMBL/GenBank/DDBJ whole genome shotgun (WGS) entry which is preliminary data.</text>
</comment>
<evidence type="ECO:0000256" key="3">
    <source>
        <dbReference type="ARBA" id="ARBA00011738"/>
    </source>
</evidence>
<dbReference type="EMBL" id="JAAVUN010000001">
    <property type="protein sequence ID" value="NKE08393.1"/>
    <property type="molecule type" value="Genomic_DNA"/>
</dbReference>
<evidence type="ECO:0000256" key="7">
    <source>
        <dbReference type="SAM" id="MobiDB-lite"/>
    </source>
</evidence>
<dbReference type="Proteomes" id="UP000521379">
    <property type="component" value="Unassembled WGS sequence"/>
</dbReference>
<feature type="domain" description="Aminotransferase class I/classII large" evidence="8">
    <location>
        <begin position="84"/>
        <end position="405"/>
    </location>
</feature>
<keyword evidence="4 9" id="KW-0032">Aminotransferase</keyword>
<dbReference type="AlphaFoldDB" id="A0A846TIT9"/>
<sequence length="416" mass="44851">MSDLPTSAAPAQNSPVSAQAPSAVSFPVADRYAGVTTTAVRDLLDVLSQGNIISFAGGAPAAEFFAADDIRASFDWVFANRPAKALQYSSTPGEPELREQAARRVSRFIPTTADQIQVTTGSQEAIYLVGNAMINPGDVVLVERPTYLAAVQAFASSGARMIGIPSDDDGARPDALEDLIREHNPKFVYLIPTFQNPSGVCMQAGRRKEIAEVLLRTGTPLVEDDPYGELRFSGEFIPQISALPGMAHQSLLLNSISKVMAPGIRVGWIRGEGPILNTISIAKEAIGLHSSVVDQLAVARYLEAYDVDAHIRTVVEVYKQRRDGMRRELLEMVPEGATVTSPDGGMFLWAALGNGIDTTALLPIAVQEGVAFVPGESFFAHDPDRSTMRLSYVTNPPEVISEGLHRLGRALERWHG</sequence>
<feature type="region of interest" description="Disordered" evidence="7">
    <location>
        <begin position="1"/>
        <end position="20"/>
    </location>
</feature>
<dbReference type="GO" id="GO:0030170">
    <property type="term" value="F:pyridoxal phosphate binding"/>
    <property type="evidence" value="ECO:0007669"/>
    <property type="project" value="InterPro"/>
</dbReference>
<gene>
    <name evidence="9" type="ORF">GTW58_00190</name>
</gene>
<evidence type="ECO:0000256" key="4">
    <source>
        <dbReference type="ARBA" id="ARBA00022576"/>
    </source>
</evidence>
<comment type="similarity">
    <text evidence="2">Belongs to the class-I pyridoxal-phosphate-dependent aminotransferase family.</text>
</comment>
<evidence type="ECO:0000256" key="2">
    <source>
        <dbReference type="ARBA" id="ARBA00007441"/>
    </source>
</evidence>
<organism evidence="9 10">
    <name type="scientific">Kocuria subflava</name>
    <dbReference type="NCBI Taxonomy" id="1736139"/>
    <lineage>
        <taxon>Bacteria</taxon>
        <taxon>Bacillati</taxon>
        <taxon>Actinomycetota</taxon>
        <taxon>Actinomycetes</taxon>
        <taxon>Micrococcales</taxon>
        <taxon>Micrococcaceae</taxon>
        <taxon>Kocuria</taxon>
    </lineage>
</organism>
<dbReference type="Gene3D" id="3.40.640.10">
    <property type="entry name" value="Type I PLP-dependent aspartate aminotransferase-like (Major domain)"/>
    <property type="match status" value="1"/>
</dbReference>
<proteinExistence type="inferred from homology"/>
<accession>A0A846TIT9</accession>
<evidence type="ECO:0000313" key="10">
    <source>
        <dbReference type="Proteomes" id="UP000521379"/>
    </source>
</evidence>
<protein>
    <submittedName>
        <fullName evidence="9">PLP-dependent aminotransferase family protein</fullName>
    </submittedName>
</protein>
<dbReference type="GO" id="GO:0008483">
    <property type="term" value="F:transaminase activity"/>
    <property type="evidence" value="ECO:0007669"/>
    <property type="project" value="UniProtKB-KW"/>
</dbReference>
<evidence type="ECO:0000256" key="1">
    <source>
        <dbReference type="ARBA" id="ARBA00001933"/>
    </source>
</evidence>
<dbReference type="InterPro" id="IPR015421">
    <property type="entry name" value="PyrdxlP-dep_Trfase_major"/>
</dbReference>
<comment type="cofactor">
    <cofactor evidence="1">
        <name>pyridoxal 5'-phosphate</name>
        <dbReference type="ChEBI" id="CHEBI:597326"/>
    </cofactor>
</comment>
<dbReference type="InterPro" id="IPR015424">
    <property type="entry name" value="PyrdxlP-dep_Trfase"/>
</dbReference>
<evidence type="ECO:0000313" key="9">
    <source>
        <dbReference type="EMBL" id="NKE08393.1"/>
    </source>
</evidence>
<dbReference type="PANTHER" id="PTHR42790">
    <property type="entry name" value="AMINOTRANSFERASE"/>
    <property type="match status" value="1"/>
</dbReference>
<dbReference type="InterPro" id="IPR050859">
    <property type="entry name" value="Class-I_PLP-dep_aminotransf"/>
</dbReference>
<dbReference type="GO" id="GO:1901605">
    <property type="term" value="P:alpha-amino acid metabolic process"/>
    <property type="evidence" value="ECO:0007669"/>
    <property type="project" value="TreeGrafter"/>
</dbReference>
<evidence type="ECO:0000256" key="6">
    <source>
        <dbReference type="ARBA" id="ARBA00022898"/>
    </source>
</evidence>
<keyword evidence="5 9" id="KW-0808">Transferase</keyword>
<dbReference type="InterPro" id="IPR015422">
    <property type="entry name" value="PyrdxlP-dep_Trfase_small"/>
</dbReference>
<keyword evidence="10" id="KW-1185">Reference proteome</keyword>
<dbReference type="PANTHER" id="PTHR42790:SF19">
    <property type="entry name" value="KYNURENINE_ALPHA-AMINOADIPATE AMINOTRANSFERASE, MITOCHONDRIAL"/>
    <property type="match status" value="1"/>
</dbReference>
<dbReference type="InterPro" id="IPR004839">
    <property type="entry name" value="Aminotransferase_I/II_large"/>
</dbReference>
<dbReference type="FunFam" id="3.40.640.10:FF:000053">
    <property type="entry name" value="Aminotransferase, class I"/>
    <property type="match status" value="1"/>
</dbReference>
<dbReference type="RefSeq" id="WP_119932528.1">
    <property type="nucleotide sequence ID" value="NZ_JAAVUN010000001.1"/>
</dbReference>
<dbReference type="SUPFAM" id="SSF53383">
    <property type="entry name" value="PLP-dependent transferases"/>
    <property type="match status" value="1"/>
</dbReference>
<dbReference type="CDD" id="cd00609">
    <property type="entry name" value="AAT_like"/>
    <property type="match status" value="1"/>
</dbReference>
<dbReference type="Pfam" id="PF00155">
    <property type="entry name" value="Aminotran_1_2"/>
    <property type="match status" value="1"/>
</dbReference>
<feature type="compositionally biased region" description="Low complexity" evidence="7">
    <location>
        <begin position="7"/>
        <end position="20"/>
    </location>
</feature>
<reference evidence="9 10" key="1">
    <citation type="submission" date="2020-02" db="EMBL/GenBank/DDBJ databases">
        <authorList>
            <person name="Sun Q."/>
        </authorList>
    </citation>
    <scope>NUCLEOTIDE SEQUENCE [LARGE SCALE GENOMIC DNA]</scope>
    <source>
        <strain evidence="9 10">YIM 13062</strain>
    </source>
</reference>
<dbReference type="Gene3D" id="3.90.1150.10">
    <property type="entry name" value="Aspartate Aminotransferase, domain 1"/>
    <property type="match status" value="1"/>
</dbReference>